<dbReference type="GO" id="GO:2000042">
    <property type="term" value="P:negative regulation of double-strand break repair via homologous recombination"/>
    <property type="evidence" value="ECO:0007669"/>
    <property type="project" value="TreeGrafter"/>
</dbReference>
<evidence type="ECO:0000313" key="2">
    <source>
        <dbReference type="Proteomes" id="UP000515145"/>
    </source>
</evidence>
<dbReference type="CDD" id="cd22293">
    <property type="entry name" value="RBD_SHLD3_N"/>
    <property type="match status" value="1"/>
</dbReference>
<dbReference type="PANTHER" id="PTHR41404">
    <property type="entry name" value="SHIELDIN COMPLEX SUBUNIT 3"/>
    <property type="match status" value="1"/>
</dbReference>
<name>A0A6P7J0M7_9TELE</name>
<dbReference type="InParanoid" id="A0A6P7J0M7"/>
<dbReference type="GO" id="GO:2001034">
    <property type="term" value="P:positive regulation of double-strand break repair via nonhomologous end joining"/>
    <property type="evidence" value="ECO:0007669"/>
    <property type="project" value="TreeGrafter"/>
</dbReference>
<accession>A0A6P7J0M7</accession>
<feature type="region of interest" description="Disordered" evidence="1">
    <location>
        <begin position="64"/>
        <end position="129"/>
    </location>
</feature>
<dbReference type="RefSeq" id="XP_028270257.1">
    <property type="nucleotide sequence ID" value="XM_028414456.1"/>
</dbReference>
<proteinExistence type="predicted"/>
<dbReference type="InterPro" id="IPR039996">
    <property type="entry name" value="Shieldin_RINN1"/>
</dbReference>
<dbReference type="Proteomes" id="UP000515145">
    <property type="component" value="Chromosome 9"/>
</dbReference>
<organism evidence="2 3">
    <name type="scientific">Parambassis ranga</name>
    <name type="common">Indian glassy fish</name>
    <dbReference type="NCBI Taxonomy" id="210632"/>
    <lineage>
        <taxon>Eukaryota</taxon>
        <taxon>Metazoa</taxon>
        <taxon>Chordata</taxon>
        <taxon>Craniata</taxon>
        <taxon>Vertebrata</taxon>
        <taxon>Euteleostomi</taxon>
        <taxon>Actinopterygii</taxon>
        <taxon>Neopterygii</taxon>
        <taxon>Teleostei</taxon>
        <taxon>Neoteleostei</taxon>
        <taxon>Acanthomorphata</taxon>
        <taxon>Ovalentaria</taxon>
        <taxon>Ambassidae</taxon>
        <taxon>Parambassis</taxon>
    </lineage>
</organism>
<dbReference type="AlphaFoldDB" id="A0A6P7J0M7"/>
<evidence type="ECO:0000256" key="1">
    <source>
        <dbReference type="SAM" id="MobiDB-lite"/>
    </source>
</evidence>
<dbReference type="PANTHER" id="PTHR41404:SF1">
    <property type="entry name" value="SHIELDIN COMPLEX SUBUNIT 3"/>
    <property type="match status" value="1"/>
</dbReference>
<feature type="compositionally biased region" description="Basic and acidic residues" evidence="1">
    <location>
        <begin position="114"/>
        <end position="129"/>
    </location>
</feature>
<protein>
    <submittedName>
        <fullName evidence="3">Shieldin complex subunit 3</fullName>
    </submittedName>
</protein>
<dbReference type="GeneID" id="114441496"/>
<sequence length="257" mass="29064">MEDVVLHYKPGSADVTSSLLERTEKLLEPFPCRTPPVFTPWFPGSATERRLPIRPAKPAPVILSSDELPGSNTQQQLAAVTKPPSCAEIAPETPQKNKDPVFVSETPDQVLPVRESRRPTAEKRPQEDRDVSAVKRSWSVFTQRGVLLQSSQSPSTQFDDVVSIHRLHLRQRAKWVISEQNCGVARDMEQVWRTLSRSVQSSRLPTCNANIQRERAEIWVFCDVLYCEQVGRVLKEELQLSGRISLSVHRLGNIFSM</sequence>
<keyword evidence="2" id="KW-1185">Reference proteome</keyword>
<dbReference type="GO" id="GO:0045830">
    <property type="term" value="P:positive regulation of isotype switching"/>
    <property type="evidence" value="ECO:0007669"/>
    <property type="project" value="TreeGrafter"/>
</dbReference>
<dbReference type="OrthoDB" id="5963356at2759"/>
<reference evidence="3" key="1">
    <citation type="submission" date="2025-08" db="UniProtKB">
        <authorList>
            <consortium name="RefSeq"/>
        </authorList>
    </citation>
    <scope>IDENTIFICATION</scope>
</reference>
<evidence type="ECO:0000313" key="3">
    <source>
        <dbReference type="RefSeq" id="XP_028270257.1"/>
    </source>
</evidence>
<dbReference type="CTD" id="112441434"/>
<gene>
    <name evidence="3" type="primary">shld3</name>
</gene>